<reference evidence="1 2" key="1">
    <citation type="submission" date="2020-04" db="EMBL/GenBank/DDBJ databases">
        <title>Perkinsus olseni comparative genomics.</title>
        <authorList>
            <person name="Bogema D.R."/>
        </authorList>
    </citation>
    <scope>NUCLEOTIDE SEQUENCE [LARGE SCALE GENOMIC DNA]</scope>
    <source>
        <strain evidence="1">ATCC PRA-205</strain>
    </source>
</reference>
<dbReference type="Proteomes" id="UP000574390">
    <property type="component" value="Unassembled WGS sequence"/>
</dbReference>
<organism evidence="1 2">
    <name type="scientific">Perkinsus olseni</name>
    <name type="common">Perkinsus atlanticus</name>
    <dbReference type="NCBI Taxonomy" id="32597"/>
    <lineage>
        <taxon>Eukaryota</taxon>
        <taxon>Sar</taxon>
        <taxon>Alveolata</taxon>
        <taxon>Perkinsozoa</taxon>
        <taxon>Perkinsea</taxon>
        <taxon>Perkinsida</taxon>
        <taxon>Perkinsidae</taxon>
        <taxon>Perkinsus</taxon>
    </lineage>
</organism>
<sequence>MLGSVTAAPLLQTPSRERSAAHEAPFAASEALVVRTALRTETLPDCRSSLGHEILGWSRRVLSVMPRITWKRRRLRRLLYFKKGRFDCTLAFPGSEERTAVNLPSGTPEPLAVAASVDYD</sequence>
<dbReference type="EMBL" id="JABANM010036391">
    <property type="protein sequence ID" value="KAF4690613.1"/>
    <property type="molecule type" value="Genomic_DNA"/>
</dbReference>
<accession>A0A7J6P364</accession>
<evidence type="ECO:0000313" key="2">
    <source>
        <dbReference type="Proteomes" id="UP000574390"/>
    </source>
</evidence>
<proteinExistence type="predicted"/>
<gene>
    <name evidence="1" type="ORF">FOZ62_001951</name>
</gene>
<name>A0A7J6P364_PEROL</name>
<evidence type="ECO:0000313" key="1">
    <source>
        <dbReference type="EMBL" id="KAF4690613.1"/>
    </source>
</evidence>
<dbReference type="AlphaFoldDB" id="A0A7J6P364"/>
<protein>
    <submittedName>
        <fullName evidence="1">Uncharacterized protein</fullName>
    </submittedName>
</protein>
<comment type="caution">
    <text evidence="1">The sequence shown here is derived from an EMBL/GenBank/DDBJ whole genome shotgun (WGS) entry which is preliminary data.</text>
</comment>